<dbReference type="Proteomes" id="UP001364224">
    <property type="component" value="Unassembled WGS sequence"/>
</dbReference>
<feature type="region of interest" description="Disordered" evidence="2">
    <location>
        <begin position="215"/>
        <end position="275"/>
    </location>
</feature>
<feature type="transmembrane region" description="Helical" evidence="3">
    <location>
        <begin position="58"/>
        <end position="76"/>
    </location>
</feature>
<name>A0ABU8BG71_9BRAD</name>
<dbReference type="EMBL" id="JAZHRV010000001">
    <property type="protein sequence ID" value="MEH2557539.1"/>
    <property type="molecule type" value="Genomic_DNA"/>
</dbReference>
<keyword evidence="3" id="KW-0812">Transmembrane</keyword>
<dbReference type="RefSeq" id="WP_334483847.1">
    <property type="nucleotide sequence ID" value="NZ_JAZHRV010000001.1"/>
</dbReference>
<feature type="coiled-coil region" evidence="1">
    <location>
        <begin position="128"/>
        <end position="162"/>
    </location>
</feature>
<sequence>MDSTLDDKLGDGQIASLEEQLSNLTREAGVTPSAPLTNMKTSRAPLATIHRLADWRRGAFVGSLLAASIGVAAWCWSSSVDMAMMAPLDPAPLTHAAPEAAPPKDVAPTAVALSSELAQQLQPMARDLAASRQTVEQLKARQEQLVRDNENLASQIKASREEMARNNSTIDQIKATQIQMARESQTLTERLNASQEQLARIIANASEPRAVSEAAEMIPEEPKVSPEEPKVMPEIPLPRPRQAANVAQTQKPAPTPARPQAKKPQPSFAWPWSVR</sequence>
<feature type="compositionally biased region" description="Basic and acidic residues" evidence="2">
    <location>
        <begin position="220"/>
        <end position="231"/>
    </location>
</feature>
<evidence type="ECO:0000256" key="2">
    <source>
        <dbReference type="SAM" id="MobiDB-lite"/>
    </source>
</evidence>
<gene>
    <name evidence="4" type="ORF">V1286_005068</name>
</gene>
<organism evidence="4 5">
    <name type="scientific">Bradyrhizobium algeriense</name>
    <dbReference type="NCBI Taxonomy" id="634784"/>
    <lineage>
        <taxon>Bacteria</taxon>
        <taxon>Pseudomonadati</taxon>
        <taxon>Pseudomonadota</taxon>
        <taxon>Alphaproteobacteria</taxon>
        <taxon>Hyphomicrobiales</taxon>
        <taxon>Nitrobacteraceae</taxon>
        <taxon>Bradyrhizobium</taxon>
    </lineage>
</organism>
<evidence type="ECO:0000256" key="1">
    <source>
        <dbReference type="SAM" id="Coils"/>
    </source>
</evidence>
<protein>
    <submittedName>
        <fullName evidence="4">Outer membrane murein-binding lipoprotein Lpp</fullName>
    </submittedName>
</protein>
<proteinExistence type="predicted"/>
<keyword evidence="1" id="KW-0175">Coiled coil</keyword>
<keyword evidence="5" id="KW-1185">Reference proteome</keyword>
<reference evidence="4 5" key="1">
    <citation type="submission" date="2024-02" db="EMBL/GenBank/DDBJ databases">
        <title>Adaptive strategies in a cosmopolitan and abundant soil bacterium.</title>
        <authorList>
            <person name="Carini P."/>
        </authorList>
    </citation>
    <scope>NUCLEOTIDE SEQUENCE [LARGE SCALE GENOMIC DNA]</scope>
    <source>
        <strain evidence="4 5">AZCC 1608</strain>
    </source>
</reference>
<evidence type="ECO:0000313" key="4">
    <source>
        <dbReference type="EMBL" id="MEH2557539.1"/>
    </source>
</evidence>
<keyword evidence="4" id="KW-0449">Lipoprotein</keyword>
<comment type="caution">
    <text evidence="4">The sequence shown here is derived from an EMBL/GenBank/DDBJ whole genome shotgun (WGS) entry which is preliminary data.</text>
</comment>
<keyword evidence="3" id="KW-1133">Transmembrane helix</keyword>
<keyword evidence="3" id="KW-0472">Membrane</keyword>
<accession>A0ABU8BG71</accession>
<evidence type="ECO:0000256" key="3">
    <source>
        <dbReference type="SAM" id="Phobius"/>
    </source>
</evidence>
<evidence type="ECO:0000313" key="5">
    <source>
        <dbReference type="Proteomes" id="UP001364224"/>
    </source>
</evidence>